<evidence type="ECO:0000313" key="4">
    <source>
        <dbReference type="Proteomes" id="UP000542973"/>
    </source>
</evidence>
<dbReference type="InterPro" id="IPR052358">
    <property type="entry name" value="Aro_Compnd_Degr_Hydrolases"/>
</dbReference>
<reference evidence="2 4" key="1">
    <citation type="submission" date="2020-05" db="EMBL/GenBank/DDBJ databases">
        <title>MicrobeNet Type strains.</title>
        <authorList>
            <person name="Nicholson A.C."/>
        </authorList>
    </citation>
    <scope>NUCLEOTIDE SEQUENCE [LARGE SCALE GENOMIC DNA]</scope>
    <source>
        <strain evidence="2 4">ATCC 700815</strain>
    </source>
</reference>
<dbReference type="Gene3D" id="3.20.20.140">
    <property type="entry name" value="Metal-dependent hydrolases"/>
    <property type="match status" value="1"/>
</dbReference>
<sequence>MSQSSPASPTPAVDSHAHVFEHGLALAAKRRYRPDHDALLGDYLAQLDAHGLTHGVLVQPSFLGTDNRYLLAALRAQTARLRGVAVVEPAIGDADLQAMAAAGVVGIRLNLIGLPAPDLGAAPWRDLLERIDARGWHVELHLPAARLQEVMPALLAAGCRIVVDHFGRPDPALGVADPGFDDLLRHADSGRVWVKLSGAYRNWADAQCAQAGRVAARRLLEAFTAERLLWGSDWPHTQHRHVAYGATRQWLDDWIDDAAQRRQLLGDTALNLFQFQGDFA</sequence>
<organism evidence="2 4">
    <name type="scientific">Cupriavidus gilardii</name>
    <dbReference type="NCBI Taxonomy" id="82541"/>
    <lineage>
        <taxon>Bacteria</taxon>
        <taxon>Pseudomonadati</taxon>
        <taxon>Pseudomonadota</taxon>
        <taxon>Betaproteobacteria</taxon>
        <taxon>Burkholderiales</taxon>
        <taxon>Burkholderiaceae</taxon>
        <taxon>Cupriavidus</taxon>
    </lineage>
</organism>
<keyword evidence="5" id="KW-1185">Reference proteome</keyword>
<protein>
    <submittedName>
        <fullName evidence="2">Amidohydrolase family protein</fullName>
    </submittedName>
</protein>
<accession>A0A849B3X7</accession>
<dbReference type="PANTHER" id="PTHR35563">
    <property type="entry name" value="BARREL METAL-DEPENDENT HYDROLASE, PUTATIVE (AFU_ORTHOLOGUE AFUA_1G16240)-RELATED"/>
    <property type="match status" value="1"/>
</dbReference>
<evidence type="ECO:0000259" key="1">
    <source>
        <dbReference type="Pfam" id="PF04909"/>
    </source>
</evidence>
<dbReference type="Proteomes" id="UP001056648">
    <property type="component" value="Chromosome 1"/>
</dbReference>
<dbReference type="AlphaFoldDB" id="A0A849B3X7"/>
<dbReference type="Proteomes" id="UP000542973">
    <property type="component" value="Unassembled WGS sequence"/>
</dbReference>
<evidence type="ECO:0000313" key="5">
    <source>
        <dbReference type="Proteomes" id="UP001056648"/>
    </source>
</evidence>
<name>A0A849B3X7_9BURK</name>
<dbReference type="GO" id="GO:0016787">
    <property type="term" value="F:hydrolase activity"/>
    <property type="evidence" value="ECO:0007669"/>
    <property type="project" value="UniProtKB-KW"/>
</dbReference>
<gene>
    <name evidence="2" type="ORF">HLB16_04800</name>
    <name evidence="3" type="ORF">NDR89_09530</name>
</gene>
<proteinExistence type="predicted"/>
<evidence type="ECO:0000313" key="2">
    <source>
        <dbReference type="EMBL" id="NNH10200.1"/>
    </source>
</evidence>
<dbReference type="EMBL" id="JABEMD010000005">
    <property type="protein sequence ID" value="NNH10200.1"/>
    <property type="molecule type" value="Genomic_DNA"/>
</dbReference>
<evidence type="ECO:0000313" key="3">
    <source>
        <dbReference type="EMBL" id="USE77463.1"/>
    </source>
</evidence>
<dbReference type="EMBL" id="CP098735">
    <property type="protein sequence ID" value="USE77463.1"/>
    <property type="molecule type" value="Genomic_DNA"/>
</dbReference>
<dbReference type="Pfam" id="PF04909">
    <property type="entry name" value="Amidohydro_2"/>
    <property type="match status" value="1"/>
</dbReference>
<feature type="domain" description="Amidohydrolase-related" evidence="1">
    <location>
        <begin position="13"/>
        <end position="275"/>
    </location>
</feature>
<dbReference type="InterPro" id="IPR032466">
    <property type="entry name" value="Metal_Hydrolase"/>
</dbReference>
<dbReference type="PANTHER" id="PTHR35563:SF2">
    <property type="entry name" value="BARREL METAL-DEPENDENT HYDROLASE, PUTATIVE (AFU_ORTHOLOGUE AFUA_1G16240)-RELATED"/>
    <property type="match status" value="1"/>
</dbReference>
<reference evidence="3" key="2">
    <citation type="submission" date="2022-06" db="EMBL/GenBank/DDBJ databases">
        <title>Complete genome sequence and characterization of Cupriavidus gilardii QJ1 isolated from contaminating cells.</title>
        <authorList>
            <person name="Qi J."/>
        </authorList>
    </citation>
    <scope>NUCLEOTIDE SEQUENCE</scope>
    <source>
        <strain evidence="3">QJ1</strain>
    </source>
</reference>
<dbReference type="RefSeq" id="WP_053823734.1">
    <property type="nucleotide sequence ID" value="NZ_BAAAEB010000022.1"/>
</dbReference>
<dbReference type="SUPFAM" id="SSF51556">
    <property type="entry name" value="Metallo-dependent hydrolases"/>
    <property type="match status" value="1"/>
</dbReference>
<dbReference type="InterPro" id="IPR006680">
    <property type="entry name" value="Amidohydro-rel"/>
</dbReference>
<keyword evidence="2" id="KW-0378">Hydrolase</keyword>